<evidence type="ECO:0000313" key="3">
    <source>
        <dbReference type="Proteomes" id="UP000327011"/>
    </source>
</evidence>
<reference evidence="2 3" key="1">
    <citation type="submission" date="2019-09" db="EMBL/GenBank/DDBJ databases">
        <title>Screening of Novel Bioactive Compounds from Soil-Associated.</title>
        <authorList>
            <person name="Gong X."/>
        </authorList>
    </citation>
    <scope>NUCLEOTIDE SEQUENCE [LARGE SCALE GENOMIC DNA]</scope>
    <source>
        <strain evidence="2 3">Gxj-6</strain>
    </source>
</reference>
<dbReference type="EMBL" id="VYTZ01000001">
    <property type="protein sequence ID" value="KAA9381559.1"/>
    <property type="molecule type" value="Genomic_DNA"/>
</dbReference>
<feature type="signal peptide" evidence="1">
    <location>
        <begin position="1"/>
        <end position="23"/>
    </location>
</feature>
<accession>A0A5J5KC54</accession>
<keyword evidence="1" id="KW-0732">Signal</keyword>
<proteinExistence type="predicted"/>
<evidence type="ECO:0008006" key="4">
    <source>
        <dbReference type="Google" id="ProtNLM"/>
    </source>
</evidence>
<evidence type="ECO:0000256" key="1">
    <source>
        <dbReference type="SAM" id="SignalP"/>
    </source>
</evidence>
<name>A0A5J5KC54_9ACTN</name>
<dbReference type="AlphaFoldDB" id="A0A5J5KC54"/>
<dbReference type="RefSeq" id="WP_150930351.1">
    <property type="nucleotide sequence ID" value="NZ_VYTZ01000001.1"/>
</dbReference>
<comment type="caution">
    <text evidence="2">The sequence shown here is derived from an EMBL/GenBank/DDBJ whole genome shotgun (WGS) entry which is preliminary data.</text>
</comment>
<evidence type="ECO:0000313" key="2">
    <source>
        <dbReference type="EMBL" id="KAA9381559.1"/>
    </source>
</evidence>
<feature type="chain" id="PRO_5023936066" description="Chitinase" evidence="1">
    <location>
        <begin position="24"/>
        <end position="82"/>
    </location>
</feature>
<keyword evidence="3" id="KW-1185">Reference proteome</keyword>
<dbReference type="Proteomes" id="UP000327011">
    <property type="component" value="Unassembled WGS sequence"/>
</dbReference>
<sequence>MRHRLAALLILATAVVVPAVASAAPASASTLQRVYSSLPYSLCISWGQSGYQNGQWGTWWCSTHQPQNDPSNPTYDLWAYVN</sequence>
<protein>
    <recommendedName>
        <fullName evidence="4">Chitinase</fullName>
    </recommendedName>
</protein>
<organism evidence="2 3">
    <name type="scientific">Microbispora cellulosiformans</name>
    <dbReference type="NCBI Taxonomy" id="2614688"/>
    <lineage>
        <taxon>Bacteria</taxon>
        <taxon>Bacillati</taxon>
        <taxon>Actinomycetota</taxon>
        <taxon>Actinomycetes</taxon>
        <taxon>Streptosporangiales</taxon>
        <taxon>Streptosporangiaceae</taxon>
        <taxon>Microbispora</taxon>
    </lineage>
</organism>
<gene>
    <name evidence="2" type="ORF">F5972_01605</name>
</gene>